<dbReference type="KEGG" id="mrh:MycrhN_3013"/>
<dbReference type="HOGENOM" id="CLU_2302792_0_0_11"/>
<evidence type="ECO:0000313" key="2">
    <source>
        <dbReference type="Proteomes" id="UP000005442"/>
    </source>
</evidence>
<name>G8RKF2_MYCRN</name>
<dbReference type="AlphaFoldDB" id="G8RKF2"/>
<dbReference type="EMBL" id="CP003169">
    <property type="protein sequence ID" value="AEV73554.1"/>
    <property type="molecule type" value="Genomic_DNA"/>
</dbReference>
<dbReference type="Proteomes" id="UP000005442">
    <property type="component" value="Chromosome"/>
</dbReference>
<dbReference type="PATRIC" id="fig|710685.3.peg.3015"/>
<evidence type="ECO:0000313" key="1">
    <source>
        <dbReference type="EMBL" id="AEV73554.1"/>
    </source>
</evidence>
<evidence type="ECO:0008006" key="3">
    <source>
        <dbReference type="Google" id="ProtNLM"/>
    </source>
</evidence>
<accession>G8RKF2</accession>
<organism evidence="1 2">
    <name type="scientific">Mycolicibacterium rhodesiae (strain NBB3)</name>
    <name type="common">Mycobacterium rhodesiae</name>
    <dbReference type="NCBI Taxonomy" id="710685"/>
    <lineage>
        <taxon>Bacteria</taxon>
        <taxon>Bacillati</taxon>
        <taxon>Actinomycetota</taxon>
        <taxon>Actinomycetes</taxon>
        <taxon>Mycobacteriales</taxon>
        <taxon>Mycobacteriaceae</taxon>
        <taxon>Mycolicibacterium</taxon>
    </lineage>
</organism>
<dbReference type="STRING" id="710685.MycrhN_3013"/>
<gene>
    <name evidence="1" type="ordered locus">MycrhN_3013</name>
</gene>
<protein>
    <recommendedName>
        <fullName evidence="3">DUF3263 domain-containing protein</fullName>
    </recommendedName>
</protein>
<keyword evidence="2" id="KW-1185">Reference proteome</keyword>
<proteinExistence type="predicted"/>
<reference evidence="1 2" key="1">
    <citation type="submission" date="2011-12" db="EMBL/GenBank/DDBJ databases">
        <title>Complete sequence of Mycobacterium rhodesiae NBB3.</title>
        <authorList>
            <consortium name="US DOE Joint Genome Institute"/>
            <person name="Lucas S."/>
            <person name="Han J."/>
            <person name="Lapidus A."/>
            <person name="Cheng J.-F."/>
            <person name="Goodwin L."/>
            <person name="Pitluck S."/>
            <person name="Peters L."/>
            <person name="Mikhailova N."/>
            <person name="Gu W."/>
            <person name="Detter J.C."/>
            <person name="Han C."/>
            <person name="Tapia R."/>
            <person name="Land M."/>
            <person name="Hauser L."/>
            <person name="Kyrpides N."/>
            <person name="Ivanova N."/>
            <person name="Pagani I."/>
            <person name="Mattes T."/>
            <person name="Holmes A."/>
            <person name="Rutledge P."/>
            <person name="Paulsen I."/>
            <person name="Coleman N."/>
            <person name="Woyke T."/>
        </authorList>
    </citation>
    <scope>NUCLEOTIDE SEQUENCE [LARGE SCALE GENOMIC DNA]</scope>
    <source>
        <strain evidence="1 2">NBB3</strain>
    </source>
</reference>
<sequence>MSPTRIAGRARGRYGFAVVSADRFDQDMVEFVIRWRRYGGGCAADIFEEFGLPEAEFFRRVFVLVTAPSVGLVIDRVVLDQIRHTCLTRLRGLGATARRA</sequence>
<dbReference type="eggNOG" id="ENOG5031ZHN">
    <property type="taxonomic scope" value="Bacteria"/>
</dbReference>